<reference evidence="2 4" key="2">
    <citation type="submission" date="2017-07" db="EMBL/GenBank/DDBJ databases">
        <title>Shotgun whole genome sequences of three halophilic bacterial isolates.</title>
        <authorList>
            <person name="Pozzo T."/>
            <person name="Higdon S.M."/>
            <person name="Quillaguaman J."/>
        </authorList>
    </citation>
    <scope>NUCLEOTIDE SEQUENCE [LARGE SCALE GENOMIC DNA]</scope>
    <source>
        <strain evidence="2 4">LC1</strain>
    </source>
</reference>
<dbReference type="EMBL" id="JH393258">
    <property type="protein sequence ID" value="EHJ92933.1"/>
    <property type="molecule type" value="Genomic_DNA"/>
</dbReference>
<organism evidence="1 3">
    <name type="scientific">Vreelandella boliviensis LC1</name>
    <dbReference type="NCBI Taxonomy" id="1072583"/>
    <lineage>
        <taxon>Bacteria</taxon>
        <taxon>Pseudomonadati</taxon>
        <taxon>Pseudomonadota</taxon>
        <taxon>Gammaproteobacteria</taxon>
        <taxon>Oceanospirillales</taxon>
        <taxon>Halomonadaceae</taxon>
        <taxon>Vreelandella</taxon>
    </lineage>
</organism>
<dbReference type="RefSeq" id="WP_007113839.1">
    <property type="nucleotide sequence ID" value="NZ_JH393258.1"/>
</dbReference>
<protein>
    <submittedName>
        <fullName evidence="2">DUF2442 domain-containing protein</fullName>
    </submittedName>
</protein>
<keyword evidence="4" id="KW-1185">Reference proteome</keyword>
<dbReference type="STRING" id="1072583.KUC_2895"/>
<evidence type="ECO:0000313" key="3">
    <source>
        <dbReference type="Proteomes" id="UP000005756"/>
    </source>
</evidence>
<dbReference type="AlphaFoldDB" id="A0A265E0Y0"/>
<dbReference type="Pfam" id="PF10387">
    <property type="entry name" value="DUF2442"/>
    <property type="match status" value="1"/>
</dbReference>
<evidence type="ECO:0000313" key="2">
    <source>
        <dbReference type="EMBL" id="OZT75106.1"/>
    </source>
</evidence>
<dbReference type="InterPro" id="IPR018841">
    <property type="entry name" value="DUF2442"/>
</dbReference>
<dbReference type="Gene3D" id="3.30.2020.40">
    <property type="entry name" value="Uncharacterised protein PF10387, DUF2442"/>
    <property type="match status" value="1"/>
</dbReference>
<dbReference type="Proteomes" id="UP000005756">
    <property type="component" value="Unassembled WGS sequence"/>
</dbReference>
<name>A0A265E0Y0_9GAMM</name>
<dbReference type="OrthoDB" id="9807561at2"/>
<dbReference type="EMBL" id="NPEY01000003">
    <property type="protein sequence ID" value="OZT75106.1"/>
    <property type="molecule type" value="Genomic_DNA"/>
</dbReference>
<dbReference type="Proteomes" id="UP000216538">
    <property type="component" value="Unassembled WGS sequence"/>
</dbReference>
<proteinExistence type="predicted"/>
<evidence type="ECO:0000313" key="4">
    <source>
        <dbReference type="Proteomes" id="UP000216538"/>
    </source>
</evidence>
<gene>
    <name evidence="2" type="ORF">CE457_04920</name>
    <name evidence="1" type="ORF">KUC_2895</name>
</gene>
<sequence length="82" mass="9153">MTNSPKRVTFDEDNFWVELSDGRTVGVPLAWYPRLLKASPQQLASYELSARGIHWDALDEDVSIDGILAGQGDLTRHRQAVA</sequence>
<accession>A0A265E0Y0</accession>
<evidence type="ECO:0000313" key="1">
    <source>
        <dbReference type="EMBL" id="EHJ92933.1"/>
    </source>
</evidence>
<reference evidence="1 3" key="1">
    <citation type="submission" date="2011-10" db="EMBL/GenBank/DDBJ databases">
        <authorList>
            <person name="Quillaguamn J."/>
            <person name="Guzmn D."/>
            <person name="Balderrama-Subieta A."/>
            <person name="Cardona-Ortuo C."/>
            <person name="Guevara-Martnez M."/>
            <person name="Callisaya-Quispe N."/>
        </authorList>
    </citation>
    <scope>NUCLEOTIDE SEQUENCE [LARGE SCALE GENOMIC DNA]</scope>
    <source>
        <strain evidence="1 3">LC1</strain>
    </source>
</reference>